<keyword evidence="6" id="KW-1133">Transmembrane helix</keyword>
<evidence type="ECO:0000256" key="6">
    <source>
        <dbReference type="ARBA" id="ARBA00022989"/>
    </source>
</evidence>
<dbReference type="GO" id="GO:0099621">
    <property type="term" value="F:undecaprenyl-phosphate 4-deoxy-4-formamido-L-arabinose transferase activity"/>
    <property type="evidence" value="ECO:0007669"/>
    <property type="project" value="TreeGrafter"/>
</dbReference>
<evidence type="ECO:0000256" key="7">
    <source>
        <dbReference type="ARBA" id="ARBA00023136"/>
    </source>
</evidence>
<dbReference type="Proteomes" id="UP000525652">
    <property type="component" value="Unassembled WGS sequence"/>
</dbReference>
<feature type="region of interest" description="Disordered" evidence="8">
    <location>
        <begin position="1"/>
        <end position="47"/>
    </location>
</feature>
<gene>
    <name evidence="10" type="ORF">H5P30_07080</name>
</gene>
<feature type="compositionally biased region" description="Polar residues" evidence="8">
    <location>
        <begin position="13"/>
        <end position="24"/>
    </location>
</feature>
<evidence type="ECO:0000256" key="8">
    <source>
        <dbReference type="SAM" id="MobiDB-lite"/>
    </source>
</evidence>
<keyword evidence="5" id="KW-0448">Lipopolysaccharide biosynthesis</keyword>
<evidence type="ECO:0000256" key="3">
    <source>
        <dbReference type="ARBA" id="ARBA00022679"/>
    </source>
</evidence>
<name>A0A7X1AXF7_9BACT</name>
<keyword evidence="4" id="KW-0812">Transmembrane</keyword>
<reference evidence="10 11" key="1">
    <citation type="submission" date="2020-07" db="EMBL/GenBank/DDBJ databases">
        <authorList>
            <person name="Feng X."/>
        </authorList>
    </citation>
    <scope>NUCLEOTIDE SEQUENCE [LARGE SCALE GENOMIC DNA]</scope>
    <source>
        <strain evidence="10 11">JCM14086</strain>
    </source>
</reference>
<dbReference type="PANTHER" id="PTHR48090">
    <property type="entry name" value="UNDECAPRENYL-PHOSPHATE 4-DEOXY-4-FORMAMIDO-L-ARABINOSE TRANSFERASE-RELATED"/>
    <property type="match status" value="1"/>
</dbReference>
<keyword evidence="7" id="KW-0472">Membrane</keyword>
<dbReference type="Pfam" id="PF00535">
    <property type="entry name" value="Glycos_transf_2"/>
    <property type="match status" value="1"/>
</dbReference>
<evidence type="ECO:0000256" key="5">
    <source>
        <dbReference type="ARBA" id="ARBA00022985"/>
    </source>
</evidence>
<keyword evidence="11" id="KW-1185">Reference proteome</keyword>
<evidence type="ECO:0000313" key="11">
    <source>
        <dbReference type="Proteomes" id="UP000525652"/>
    </source>
</evidence>
<sequence length="289" mass="33183">MDRTKSLNDRPRSSSNHSAKTPQVQREKDRCNRNAETSSPRSTLSEVRSSSRRLGISIVIPFYNEEESARVVIEEILSLYPHEEIIAVDDGSTDQTRNIISQFEGVRTVYFEKNQGQSASILAGLSRATKSLCVLLDGDGQNDPADIQNLVRHFHQTQADVVCGYRASRQDNWSRRASSKIANKVRRMIVRDGVRDTGCSLKVFRREAIGCLVPFNGMHRFLPAFFRASGFRIEEVRVNHRPRSLGTSKYTNWERGLRGIYDLIGVRWYLRRHVRPELSNEIHHERNPF</sequence>
<dbReference type="SUPFAM" id="SSF53448">
    <property type="entry name" value="Nucleotide-diphospho-sugar transferases"/>
    <property type="match status" value="1"/>
</dbReference>
<dbReference type="PANTHER" id="PTHR48090:SF3">
    <property type="entry name" value="UNDECAPRENYL-PHOSPHATE 4-DEOXY-4-FORMAMIDO-L-ARABINOSE TRANSFERASE"/>
    <property type="match status" value="1"/>
</dbReference>
<evidence type="ECO:0000259" key="9">
    <source>
        <dbReference type="Pfam" id="PF00535"/>
    </source>
</evidence>
<feature type="compositionally biased region" description="Basic and acidic residues" evidence="8">
    <location>
        <begin position="1"/>
        <end position="12"/>
    </location>
</feature>
<dbReference type="GO" id="GO:0005886">
    <property type="term" value="C:plasma membrane"/>
    <property type="evidence" value="ECO:0007669"/>
    <property type="project" value="TreeGrafter"/>
</dbReference>
<organism evidence="10 11">
    <name type="scientific">Puniceicoccus vermicola</name>
    <dbReference type="NCBI Taxonomy" id="388746"/>
    <lineage>
        <taxon>Bacteria</taxon>
        <taxon>Pseudomonadati</taxon>
        <taxon>Verrucomicrobiota</taxon>
        <taxon>Opitutia</taxon>
        <taxon>Puniceicoccales</taxon>
        <taxon>Puniceicoccaceae</taxon>
        <taxon>Puniceicoccus</taxon>
    </lineage>
</organism>
<dbReference type="InterPro" id="IPR029044">
    <property type="entry name" value="Nucleotide-diphossugar_trans"/>
</dbReference>
<evidence type="ECO:0000256" key="2">
    <source>
        <dbReference type="ARBA" id="ARBA00022676"/>
    </source>
</evidence>
<comment type="caution">
    <text evidence="10">The sequence shown here is derived from an EMBL/GenBank/DDBJ whole genome shotgun (WGS) entry which is preliminary data.</text>
</comment>
<dbReference type="CDD" id="cd04187">
    <property type="entry name" value="DPM1_like_bac"/>
    <property type="match status" value="1"/>
</dbReference>
<dbReference type="EMBL" id="JACHVA010000053">
    <property type="protein sequence ID" value="MBC2601539.1"/>
    <property type="molecule type" value="Genomic_DNA"/>
</dbReference>
<evidence type="ECO:0000313" key="10">
    <source>
        <dbReference type="EMBL" id="MBC2601539.1"/>
    </source>
</evidence>
<dbReference type="InterPro" id="IPR001173">
    <property type="entry name" value="Glyco_trans_2-like"/>
</dbReference>
<keyword evidence="1" id="KW-1003">Cell membrane</keyword>
<dbReference type="GO" id="GO:0009103">
    <property type="term" value="P:lipopolysaccharide biosynthetic process"/>
    <property type="evidence" value="ECO:0007669"/>
    <property type="project" value="UniProtKB-KW"/>
</dbReference>
<proteinExistence type="predicted"/>
<dbReference type="Gene3D" id="3.90.550.10">
    <property type="entry name" value="Spore Coat Polysaccharide Biosynthesis Protein SpsA, Chain A"/>
    <property type="match status" value="1"/>
</dbReference>
<evidence type="ECO:0000256" key="4">
    <source>
        <dbReference type="ARBA" id="ARBA00022692"/>
    </source>
</evidence>
<dbReference type="AlphaFoldDB" id="A0A7X1AXF7"/>
<evidence type="ECO:0000256" key="1">
    <source>
        <dbReference type="ARBA" id="ARBA00022475"/>
    </source>
</evidence>
<feature type="compositionally biased region" description="Polar residues" evidence="8">
    <location>
        <begin position="34"/>
        <end position="47"/>
    </location>
</feature>
<feature type="domain" description="Glycosyltransferase 2-like" evidence="9">
    <location>
        <begin position="57"/>
        <end position="210"/>
    </location>
</feature>
<accession>A0A7X1AXF7</accession>
<protein>
    <submittedName>
        <fullName evidence="10">Glycosyltransferase family 2 protein</fullName>
    </submittedName>
</protein>
<dbReference type="InterPro" id="IPR050256">
    <property type="entry name" value="Glycosyltransferase_2"/>
</dbReference>
<keyword evidence="3 10" id="KW-0808">Transferase</keyword>
<keyword evidence="2" id="KW-0328">Glycosyltransferase</keyword>